<reference evidence="2 3" key="1">
    <citation type="submission" date="2019-07" db="EMBL/GenBank/DDBJ databases">
        <title>Genomes of Cafeteria roenbergensis.</title>
        <authorList>
            <person name="Fischer M.G."/>
            <person name="Hackl T."/>
            <person name="Roman M."/>
        </authorList>
    </citation>
    <scope>NUCLEOTIDE SEQUENCE [LARGE SCALE GENOMIC DNA]</scope>
    <source>
        <strain evidence="2 3">E4-10P</strain>
    </source>
</reference>
<dbReference type="Proteomes" id="UP000322899">
    <property type="component" value="Unassembled WGS sequence"/>
</dbReference>
<evidence type="ECO:0000256" key="1">
    <source>
        <dbReference type="SAM" id="MobiDB-lite"/>
    </source>
</evidence>
<dbReference type="EMBL" id="VLTO01000029">
    <property type="protein sequence ID" value="KAA0173823.1"/>
    <property type="molecule type" value="Genomic_DNA"/>
</dbReference>
<feature type="compositionally biased region" description="Polar residues" evidence="1">
    <location>
        <begin position="266"/>
        <end position="277"/>
    </location>
</feature>
<evidence type="ECO:0000313" key="2">
    <source>
        <dbReference type="EMBL" id="KAA0173823.1"/>
    </source>
</evidence>
<gene>
    <name evidence="2" type="ORF">FNF27_04780</name>
</gene>
<comment type="caution">
    <text evidence="2">The sequence shown here is derived from an EMBL/GenBank/DDBJ whole genome shotgun (WGS) entry which is preliminary data.</text>
</comment>
<feature type="region of interest" description="Disordered" evidence="1">
    <location>
        <begin position="221"/>
        <end position="295"/>
    </location>
</feature>
<accession>A0A5A8E7P1</accession>
<dbReference type="AlphaFoldDB" id="A0A5A8E7P1"/>
<protein>
    <submittedName>
        <fullName evidence="2">Uncharacterized protein</fullName>
    </submittedName>
</protein>
<evidence type="ECO:0000313" key="3">
    <source>
        <dbReference type="Proteomes" id="UP000322899"/>
    </source>
</evidence>
<proteinExistence type="predicted"/>
<organism evidence="2 3">
    <name type="scientific">Cafeteria roenbergensis</name>
    <name type="common">Marine flagellate</name>
    <dbReference type="NCBI Taxonomy" id="33653"/>
    <lineage>
        <taxon>Eukaryota</taxon>
        <taxon>Sar</taxon>
        <taxon>Stramenopiles</taxon>
        <taxon>Bigyra</taxon>
        <taxon>Opalozoa</taxon>
        <taxon>Bicosoecida</taxon>
        <taxon>Cafeteriaceae</taxon>
        <taxon>Cafeteria</taxon>
    </lineage>
</organism>
<sequence>MDELVALLSSPPFARGGLSQFQRRVRERAGAVEALRSLAAGPGAGLLLRAIRGSSSSLPLQAWVGLVSPAGSTGIDLSGACMTGTPTEVAWLRSSETIRFLRVACTRLGPEGLARLLRAFGRAPASRQHALHFLDVSDTPALTASDLARVLRSGVGRVVASPHPHALAGKLLAALAGSPGRFPGLESAVLPVAAVTCVSDVAARGAAVFSTLGPLPSAAVARRGEAQDGRGAQARPDAPLCDYSAPGTPPLAGTSGAPVRGGGSPASANDSPGQPSAPTAGLPANGQALPVGLAC</sequence>
<name>A0A5A8E7P1_CAFRO</name>